<evidence type="ECO:0008006" key="4">
    <source>
        <dbReference type="Google" id="ProtNLM"/>
    </source>
</evidence>
<name>A0A3B1D594_9ZZZZ</name>
<reference evidence="3" key="1">
    <citation type="submission" date="2018-06" db="EMBL/GenBank/DDBJ databases">
        <authorList>
            <person name="Zhirakovskaya E."/>
        </authorList>
    </citation>
    <scope>NUCLEOTIDE SEQUENCE</scope>
</reference>
<keyword evidence="2" id="KW-1277">Toxin-antitoxin system</keyword>
<dbReference type="EMBL" id="UOGI01000069">
    <property type="protein sequence ID" value="VAX30120.1"/>
    <property type="molecule type" value="Genomic_DNA"/>
</dbReference>
<comment type="similarity">
    <text evidence="1">Belongs to the RelE toxin family.</text>
</comment>
<dbReference type="NCBIfam" id="TIGR02385">
    <property type="entry name" value="RelE_StbE"/>
    <property type="match status" value="1"/>
</dbReference>
<evidence type="ECO:0000313" key="3">
    <source>
        <dbReference type="EMBL" id="VAX30120.1"/>
    </source>
</evidence>
<dbReference type="Pfam" id="PF05016">
    <property type="entry name" value="ParE_toxin"/>
    <property type="match status" value="1"/>
</dbReference>
<dbReference type="InterPro" id="IPR035093">
    <property type="entry name" value="RelE/ParE_toxin_dom_sf"/>
</dbReference>
<dbReference type="InterPro" id="IPR007712">
    <property type="entry name" value="RelE/ParE_toxin"/>
</dbReference>
<protein>
    <recommendedName>
        <fullName evidence="4">Death on curing protein, Doc toxin</fullName>
    </recommendedName>
</protein>
<accession>A0A3B1D594</accession>
<proteinExistence type="inferred from homology"/>
<organism evidence="3">
    <name type="scientific">hydrothermal vent metagenome</name>
    <dbReference type="NCBI Taxonomy" id="652676"/>
    <lineage>
        <taxon>unclassified sequences</taxon>
        <taxon>metagenomes</taxon>
        <taxon>ecological metagenomes</taxon>
    </lineage>
</organism>
<dbReference type="AlphaFoldDB" id="A0A3B1D594"/>
<evidence type="ECO:0000256" key="2">
    <source>
        <dbReference type="ARBA" id="ARBA00022649"/>
    </source>
</evidence>
<dbReference type="PANTHER" id="PTHR33755">
    <property type="entry name" value="TOXIN PARE1-RELATED"/>
    <property type="match status" value="1"/>
</dbReference>
<sequence length="104" mass="12398">MGQIRWTEKASSHLQRIHEYIAKDSETYATRFIKSLINATSKLETMPRIGRIIPEIASYDFREVIYQNYRIVYRVRDNKGVEILAVLHAARNFKKAFHEKWELK</sequence>
<evidence type="ECO:0000256" key="1">
    <source>
        <dbReference type="ARBA" id="ARBA00006226"/>
    </source>
</evidence>
<dbReference type="PANTHER" id="PTHR33755:SF5">
    <property type="entry name" value="TYPE II TOXIN-ANTITOXIN SYSTEM RELE_PARE FAMILY TOXIN"/>
    <property type="match status" value="1"/>
</dbReference>
<gene>
    <name evidence="3" type="ORF">MNBD_NITROSPIRAE03-1268</name>
</gene>
<dbReference type="InterPro" id="IPR051803">
    <property type="entry name" value="TA_system_RelE-like_toxin"/>
</dbReference>
<dbReference type="Gene3D" id="3.30.2310.20">
    <property type="entry name" value="RelE-like"/>
    <property type="match status" value="1"/>
</dbReference>